<evidence type="ECO:0000259" key="4">
    <source>
        <dbReference type="PROSITE" id="PS50075"/>
    </source>
</evidence>
<dbReference type="Proteomes" id="UP000199111">
    <property type="component" value="Unassembled WGS sequence"/>
</dbReference>
<dbReference type="InterPro" id="IPR009081">
    <property type="entry name" value="PP-bd_ACP"/>
</dbReference>
<dbReference type="PANTHER" id="PTHR45527:SF1">
    <property type="entry name" value="FATTY ACID SYNTHASE"/>
    <property type="match status" value="1"/>
</dbReference>
<dbReference type="InterPro" id="IPR036736">
    <property type="entry name" value="ACP-like_sf"/>
</dbReference>
<sequence>MTTYPDLFFAAAERDPGALALDGRGHRMTYGELAAIVRRLARRLAADGVCRGDLVAVVSTPGGAGVAGLLAVMAAGAAYIALDPRDPPARLRHIASVAGVRLTLLGDDAGESPVMGPARTIDLEIGGDPGATRAEPEDLAYVCFTSGSTGTPRGVMVEHRQLVNYVRWVAPVTVPALTRLSFDASVQQTLAPLSRGDTVWLVDPDLARRPDRLLTALRDRPGSGLHCVPSLWRLVLPFVDPSDPPRLAALFLGGEMVDEKLWADTRAALPGTRIADVYGPTETTVQATGGFQEPGEPLHVGCPADGVLLEIVDDQGRPLPAGERGEILIGGTGVARGYLNDPEATAAAFTLRAGPSGEPERWYATGDRGWIDASGRLYVTGRRDRQVKVRGHRVELAEVESLLCSAGAATAAAVLLPDGELGAAVVYAEGPEPRLREALTRVAPAVMIPARLTLVDEIPRLFNGKPDYAAVATRLADGTSNRHAEHTLEHHWCRLLGVSEVADDDDFFALGGHSLTATRLTAAARAVTGRDVPLALIFDHPSFGAWQAAVRRAAAAAAPRSGRAVRSTRVPATSQQLALWPVERALRDTPVNTLTLPLWLADRPSTTRLRRLGDYLQQRHDALRAVLEEDRDGVWLRDAGPEVVEIGTHAADDEAGVLARAVRIAQQPVSPTDRPALRLHLITHADRSLLLVLTSHLVADGRSLEVLAADVGRLLSGERTPEAAGSYLAYAQAQADQDQAARVRRAEEALAERIHRTSRAARLPGGAGRRTHRLATWTSPLPPVDPGLRTTPFVVLLATVAAAVAEPAKAALLGTVLENRGAADQDTIGLFATSAHLAIEAHENPRIALAQARRELVTAFDGDPVPPELLTLPAEVTPVAALAYAPAPAELPGPVRLVRRHEYAHLPRPVTPTAVPWFVTVRDDATGLHLDVEYDTGAVGADAADECGRRLLSTWSRLSRLGAGHR</sequence>
<dbReference type="InterPro" id="IPR010071">
    <property type="entry name" value="AA_adenyl_dom"/>
</dbReference>
<evidence type="ECO:0000313" key="5">
    <source>
        <dbReference type="EMBL" id="SFJ02823.1"/>
    </source>
</evidence>
<evidence type="ECO:0000256" key="1">
    <source>
        <dbReference type="ARBA" id="ARBA00001957"/>
    </source>
</evidence>
<organism evidence="5 6">
    <name type="scientific">Streptosporangium canum</name>
    <dbReference type="NCBI Taxonomy" id="324952"/>
    <lineage>
        <taxon>Bacteria</taxon>
        <taxon>Bacillati</taxon>
        <taxon>Actinomycetota</taxon>
        <taxon>Actinomycetes</taxon>
        <taxon>Streptosporangiales</taxon>
        <taxon>Streptosporangiaceae</taxon>
        <taxon>Streptosporangium</taxon>
    </lineage>
</organism>
<dbReference type="PROSITE" id="PS00455">
    <property type="entry name" value="AMP_BINDING"/>
    <property type="match status" value="1"/>
</dbReference>
<dbReference type="Pfam" id="PF00501">
    <property type="entry name" value="AMP-binding"/>
    <property type="match status" value="1"/>
</dbReference>
<dbReference type="GO" id="GO:0043041">
    <property type="term" value="P:amino acid activation for nonribosomal peptide biosynthetic process"/>
    <property type="evidence" value="ECO:0007669"/>
    <property type="project" value="TreeGrafter"/>
</dbReference>
<dbReference type="GO" id="GO:0008610">
    <property type="term" value="P:lipid biosynthetic process"/>
    <property type="evidence" value="ECO:0007669"/>
    <property type="project" value="UniProtKB-ARBA"/>
</dbReference>
<dbReference type="InterPro" id="IPR020806">
    <property type="entry name" value="PKS_PP-bd"/>
</dbReference>
<name>A0A1I3N0N4_9ACTN</name>
<dbReference type="Gene3D" id="3.30.559.10">
    <property type="entry name" value="Chloramphenicol acetyltransferase-like domain"/>
    <property type="match status" value="1"/>
</dbReference>
<protein>
    <submittedName>
        <fullName evidence="5">Amino acid adenylation domain-containing protein</fullName>
    </submittedName>
</protein>
<dbReference type="GO" id="GO:0044550">
    <property type="term" value="P:secondary metabolite biosynthetic process"/>
    <property type="evidence" value="ECO:0007669"/>
    <property type="project" value="TreeGrafter"/>
</dbReference>
<dbReference type="InterPro" id="IPR006162">
    <property type="entry name" value="Ppantetheine_attach_site"/>
</dbReference>
<evidence type="ECO:0000313" key="6">
    <source>
        <dbReference type="Proteomes" id="UP000199111"/>
    </source>
</evidence>
<dbReference type="GO" id="GO:0005737">
    <property type="term" value="C:cytoplasm"/>
    <property type="evidence" value="ECO:0007669"/>
    <property type="project" value="TreeGrafter"/>
</dbReference>
<dbReference type="Gene3D" id="3.30.559.30">
    <property type="entry name" value="Nonribosomal peptide synthetase, condensation domain"/>
    <property type="match status" value="1"/>
</dbReference>
<dbReference type="Gene3D" id="3.40.50.12780">
    <property type="entry name" value="N-terminal domain of ligase-like"/>
    <property type="match status" value="1"/>
</dbReference>
<dbReference type="SUPFAM" id="SSF56801">
    <property type="entry name" value="Acetyl-CoA synthetase-like"/>
    <property type="match status" value="1"/>
</dbReference>
<accession>A0A1I3N0N4</accession>
<dbReference type="RefSeq" id="WP_093886939.1">
    <property type="nucleotide sequence ID" value="NZ_FOQY01000006.1"/>
</dbReference>
<dbReference type="EMBL" id="FOQY01000006">
    <property type="protein sequence ID" value="SFJ02823.1"/>
    <property type="molecule type" value="Genomic_DNA"/>
</dbReference>
<dbReference type="NCBIfam" id="TIGR01733">
    <property type="entry name" value="AA-adenyl-dom"/>
    <property type="match status" value="1"/>
</dbReference>
<dbReference type="GO" id="GO:0003824">
    <property type="term" value="F:catalytic activity"/>
    <property type="evidence" value="ECO:0007669"/>
    <property type="project" value="InterPro"/>
</dbReference>
<dbReference type="PROSITE" id="PS50075">
    <property type="entry name" value="CARRIER"/>
    <property type="match status" value="1"/>
</dbReference>
<proteinExistence type="predicted"/>
<keyword evidence="2" id="KW-0596">Phosphopantetheine</keyword>
<dbReference type="InterPro" id="IPR045851">
    <property type="entry name" value="AMP-bd_C_sf"/>
</dbReference>
<dbReference type="SUPFAM" id="SSF47336">
    <property type="entry name" value="ACP-like"/>
    <property type="match status" value="1"/>
</dbReference>
<dbReference type="CDD" id="cd05930">
    <property type="entry name" value="A_NRPS"/>
    <property type="match status" value="1"/>
</dbReference>
<dbReference type="Pfam" id="PF00550">
    <property type="entry name" value="PP-binding"/>
    <property type="match status" value="1"/>
</dbReference>
<evidence type="ECO:0000256" key="2">
    <source>
        <dbReference type="ARBA" id="ARBA00022450"/>
    </source>
</evidence>
<dbReference type="AlphaFoldDB" id="A0A1I3N0N4"/>
<dbReference type="GeneID" id="96298024"/>
<dbReference type="Gene3D" id="3.30.300.30">
    <property type="match status" value="1"/>
</dbReference>
<comment type="cofactor">
    <cofactor evidence="1">
        <name>pantetheine 4'-phosphate</name>
        <dbReference type="ChEBI" id="CHEBI:47942"/>
    </cofactor>
</comment>
<dbReference type="Pfam" id="PF00668">
    <property type="entry name" value="Condensation"/>
    <property type="match status" value="1"/>
</dbReference>
<dbReference type="GO" id="GO:0031177">
    <property type="term" value="F:phosphopantetheine binding"/>
    <property type="evidence" value="ECO:0007669"/>
    <property type="project" value="InterPro"/>
</dbReference>
<dbReference type="InterPro" id="IPR000873">
    <property type="entry name" value="AMP-dep_synth/lig_dom"/>
</dbReference>
<dbReference type="Gene3D" id="1.10.1200.10">
    <property type="entry name" value="ACP-like"/>
    <property type="match status" value="1"/>
</dbReference>
<keyword evidence="3" id="KW-0597">Phosphoprotein</keyword>
<dbReference type="PROSITE" id="PS00012">
    <property type="entry name" value="PHOSPHOPANTETHEINE"/>
    <property type="match status" value="1"/>
</dbReference>
<dbReference type="InterPro" id="IPR001242">
    <property type="entry name" value="Condensation_dom"/>
</dbReference>
<dbReference type="InterPro" id="IPR020845">
    <property type="entry name" value="AMP-binding_CS"/>
</dbReference>
<dbReference type="SUPFAM" id="SSF52777">
    <property type="entry name" value="CoA-dependent acyltransferases"/>
    <property type="match status" value="2"/>
</dbReference>
<reference evidence="6" key="1">
    <citation type="submission" date="2016-10" db="EMBL/GenBank/DDBJ databases">
        <authorList>
            <person name="Varghese N."/>
            <person name="Submissions S."/>
        </authorList>
    </citation>
    <scope>NUCLEOTIDE SEQUENCE [LARGE SCALE GENOMIC DNA]</scope>
    <source>
        <strain evidence="6">CGMCC 4.2126</strain>
    </source>
</reference>
<dbReference type="InterPro" id="IPR042099">
    <property type="entry name" value="ANL_N_sf"/>
</dbReference>
<gene>
    <name evidence="5" type="ORF">SAMN05216275_10674</name>
</gene>
<feature type="domain" description="Carrier" evidence="4">
    <location>
        <begin position="479"/>
        <end position="554"/>
    </location>
</feature>
<dbReference type="PANTHER" id="PTHR45527">
    <property type="entry name" value="NONRIBOSOMAL PEPTIDE SYNTHETASE"/>
    <property type="match status" value="1"/>
</dbReference>
<evidence type="ECO:0000256" key="3">
    <source>
        <dbReference type="ARBA" id="ARBA00022553"/>
    </source>
</evidence>
<dbReference type="SMART" id="SM00823">
    <property type="entry name" value="PKS_PP"/>
    <property type="match status" value="1"/>
</dbReference>
<dbReference type="InterPro" id="IPR023213">
    <property type="entry name" value="CAT-like_dom_sf"/>
</dbReference>
<keyword evidence="6" id="KW-1185">Reference proteome</keyword>